<gene>
    <name evidence="1" type="ORF">F7645_03580</name>
</gene>
<comment type="caution">
    <text evidence="1">The sequence shown here is derived from an EMBL/GenBank/DDBJ whole genome shotgun (WGS) entry which is preliminary data.</text>
</comment>
<dbReference type="Proteomes" id="UP000806077">
    <property type="component" value="Unassembled WGS sequence"/>
</dbReference>
<dbReference type="AlphaFoldDB" id="A0AAP1REL6"/>
<name>A0AAP1REL6_9FLAO</name>
<evidence type="ECO:0000313" key="2">
    <source>
        <dbReference type="Proteomes" id="UP000806077"/>
    </source>
</evidence>
<dbReference type="EMBL" id="WXXV01000003">
    <property type="protein sequence ID" value="MBE7694511.1"/>
    <property type="molecule type" value="Genomic_DNA"/>
</dbReference>
<proteinExistence type="predicted"/>
<organism evidence="1 2">
    <name type="scientific">Tenacibaculum finnmarkense genomovar finnmarkense</name>
    <dbReference type="NCBI Taxonomy" id="1458503"/>
    <lineage>
        <taxon>Bacteria</taxon>
        <taxon>Pseudomonadati</taxon>
        <taxon>Bacteroidota</taxon>
        <taxon>Flavobacteriia</taxon>
        <taxon>Flavobacteriales</taxon>
        <taxon>Flavobacteriaceae</taxon>
        <taxon>Tenacibaculum</taxon>
        <taxon>Tenacibaculum finnmarkense</taxon>
    </lineage>
</organism>
<sequence length="123" mass="13719">MKAKTKIFSSISAIGRTPSEIITVLTDLSKNGFDILIVCEQEQEQPVNNNYKGRKKGTKTLRTDFLKANKAIVNAIIKEPNTSLRKIAVNLSVSHTKVSKVKKMLSKEPYQVDLLDSINDCEP</sequence>
<accession>A0AAP1REL6</accession>
<dbReference type="RefSeq" id="WP_101955086.1">
    <property type="nucleotide sequence ID" value="NZ_JAJHTL010000003.1"/>
</dbReference>
<keyword evidence="2" id="KW-1185">Reference proteome</keyword>
<protein>
    <submittedName>
        <fullName evidence="1">Uncharacterized protein</fullName>
    </submittedName>
</protein>
<reference evidence="1 2" key="1">
    <citation type="journal article" date="2020" name="Int. J. Syst. Evol. Microbiol.">
        <title>Tenacibaculum piscium sp. nov., isolated from skin ulcers of sea-farmed fish, and description of Tenacibaculum finnmarkense sp. nov. with subdivision into genomovars finnmarkense and ulcerans.</title>
        <authorList>
            <person name="Olsen A.B."/>
            <person name="Spilsberg B."/>
            <person name="Nilsen H.K."/>
            <person name="Lagesen K."/>
            <person name="Gulla S."/>
            <person name="Avendano-Herrera R."/>
            <person name="Irgang R."/>
            <person name="Duchaud E."/>
            <person name="Colquhoun D.J."/>
        </authorList>
    </citation>
    <scope>NUCLEOTIDE SEQUENCE [LARGE SCALE GENOMIC DNA]</scope>
    <source>
        <strain evidence="1 2">TNO037</strain>
    </source>
</reference>
<evidence type="ECO:0000313" key="1">
    <source>
        <dbReference type="EMBL" id="MBE7694511.1"/>
    </source>
</evidence>